<dbReference type="PANTHER" id="PTHR42964:SF1">
    <property type="entry name" value="POLYKETIDE BIOSYNTHESIS ENOYL-COA HYDRATASE PKSH-RELATED"/>
    <property type="match status" value="1"/>
</dbReference>
<comment type="similarity">
    <text evidence="1">Belongs to the enoyl-CoA hydratase/isomerase family.</text>
</comment>
<dbReference type="EMBL" id="QWDR01000003">
    <property type="protein sequence ID" value="RJY27327.1"/>
    <property type="molecule type" value="Genomic_DNA"/>
</dbReference>
<protein>
    <submittedName>
        <fullName evidence="2">Gamma-carboxygeranoyl-CoA hydratase</fullName>
    </submittedName>
</protein>
<dbReference type="AlphaFoldDB" id="A0A3A6VZI9"/>
<dbReference type="Proteomes" id="UP000277145">
    <property type="component" value="Unassembled WGS sequence"/>
</dbReference>
<proteinExistence type="inferred from homology"/>
<accession>A0A3A6VZI9</accession>
<dbReference type="InterPro" id="IPR051683">
    <property type="entry name" value="Enoyl-CoA_Hydratase/Isomerase"/>
</dbReference>
<dbReference type="InterPro" id="IPR014748">
    <property type="entry name" value="Enoyl-CoA_hydra_C"/>
</dbReference>
<dbReference type="Gene3D" id="3.90.226.10">
    <property type="entry name" value="2-enoyl-CoA Hydratase, Chain A, domain 1"/>
    <property type="match status" value="1"/>
</dbReference>
<dbReference type="Gene3D" id="1.10.12.10">
    <property type="entry name" value="Lyase 2-enoyl-coa Hydratase, Chain A, domain 2"/>
    <property type="match status" value="1"/>
</dbReference>
<evidence type="ECO:0000313" key="3">
    <source>
        <dbReference type="Proteomes" id="UP000277145"/>
    </source>
</evidence>
<dbReference type="CDD" id="cd06558">
    <property type="entry name" value="crotonase-like"/>
    <property type="match status" value="1"/>
</dbReference>
<reference evidence="2 3" key="1">
    <citation type="submission" date="2018-08" db="EMBL/GenBank/DDBJ databases">
        <title>Genome Sequences of Legionella pneumophila subsp. pneumophila Isolates, Recovered from a Drinking Water System in a Large Builging.</title>
        <authorList>
            <person name="Gomez-Alvarez V."/>
            <person name="Boczek L."/>
            <person name="King D."/>
            <person name="Pemberton A."/>
            <person name="Pfaller S."/>
            <person name="Rodgers M."/>
            <person name="Santodomingo J."/>
            <person name="Revetta R."/>
        </authorList>
    </citation>
    <scope>NUCLEOTIDE SEQUENCE [LARGE SCALE GENOMIC DNA]</scope>
    <source>
        <strain evidence="2 3">L01C.1</strain>
    </source>
</reference>
<gene>
    <name evidence="2" type="ORF">D1H98_13960</name>
</gene>
<name>A0A3A6VZI9_LEGPN</name>
<organism evidence="2 3">
    <name type="scientific">Legionella pneumophila subsp. pneumophila</name>
    <dbReference type="NCBI Taxonomy" id="91891"/>
    <lineage>
        <taxon>Bacteria</taxon>
        <taxon>Pseudomonadati</taxon>
        <taxon>Pseudomonadota</taxon>
        <taxon>Gammaproteobacteria</taxon>
        <taxon>Legionellales</taxon>
        <taxon>Legionellaceae</taxon>
        <taxon>Legionella</taxon>
    </lineage>
</organism>
<dbReference type="SUPFAM" id="SSF52096">
    <property type="entry name" value="ClpP/crotonase"/>
    <property type="match status" value="1"/>
</dbReference>
<sequence length="282" mass="30931">MRILVSVYFACKRKGTIGMSDLLYEIQDKVGLLTMNRISKHNAFDNQLLTEMRIRLDSAINDTNVRVIVLKANGKHFSAGADLTWMQSMANFTEEENLEDSLVLGNLMYSLSQSPKPTIAMVQGAAFGGGAGLAAACDIAIASTSARFCFSEVKLGLIPAVISPYVVRAIGERAAKMLFMSAEVFDATRAYSLNLVQHCVPDDTLLEFTLKYASQISNNAPEAVKNSKQLAQYVANKKIDEELVRYTASLIAHKRVSDEGQEGLKAFLNKEIPNWNKGSGHV</sequence>
<dbReference type="Pfam" id="PF00378">
    <property type="entry name" value="ECH_1"/>
    <property type="match status" value="1"/>
</dbReference>
<dbReference type="PANTHER" id="PTHR42964">
    <property type="entry name" value="ENOYL-COA HYDRATASE"/>
    <property type="match status" value="1"/>
</dbReference>
<dbReference type="GO" id="GO:0003824">
    <property type="term" value="F:catalytic activity"/>
    <property type="evidence" value="ECO:0007669"/>
    <property type="project" value="UniProtKB-ARBA"/>
</dbReference>
<evidence type="ECO:0000313" key="2">
    <source>
        <dbReference type="EMBL" id="RJY27327.1"/>
    </source>
</evidence>
<dbReference type="InterPro" id="IPR029045">
    <property type="entry name" value="ClpP/crotonase-like_dom_sf"/>
</dbReference>
<evidence type="ECO:0000256" key="1">
    <source>
        <dbReference type="ARBA" id="ARBA00005254"/>
    </source>
</evidence>
<comment type="caution">
    <text evidence="2">The sequence shown here is derived from an EMBL/GenBank/DDBJ whole genome shotgun (WGS) entry which is preliminary data.</text>
</comment>
<dbReference type="InterPro" id="IPR001753">
    <property type="entry name" value="Enoyl-CoA_hydra/iso"/>
</dbReference>
<dbReference type="GO" id="GO:0008300">
    <property type="term" value="P:isoprenoid catabolic process"/>
    <property type="evidence" value="ECO:0007669"/>
    <property type="project" value="TreeGrafter"/>
</dbReference>